<evidence type="ECO:0000313" key="3">
    <source>
        <dbReference type="Proteomes" id="UP001219568"/>
    </source>
</evidence>
<comment type="caution">
    <text evidence="2">The sequence shown here is derived from an EMBL/GenBank/DDBJ whole genome shotgun (WGS) entry which is preliminary data.</text>
</comment>
<feature type="compositionally biased region" description="Polar residues" evidence="1">
    <location>
        <begin position="291"/>
        <end position="307"/>
    </location>
</feature>
<feature type="compositionally biased region" description="Low complexity" evidence="1">
    <location>
        <begin position="475"/>
        <end position="484"/>
    </location>
</feature>
<dbReference type="EMBL" id="JAQJZL010000015">
    <property type="protein sequence ID" value="KAJ6026435.1"/>
    <property type="molecule type" value="Genomic_DNA"/>
</dbReference>
<evidence type="ECO:0008006" key="4">
    <source>
        <dbReference type="Google" id="ProtNLM"/>
    </source>
</evidence>
<feature type="compositionally biased region" description="Basic residues" evidence="1">
    <location>
        <begin position="389"/>
        <end position="401"/>
    </location>
</feature>
<feature type="region of interest" description="Disordered" evidence="1">
    <location>
        <begin position="462"/>
        <end position="540"/>
    </location>
</feature>
<keyword evidence="3" id="KW-1185">Reference proteome</keyword>
<gene>
    <name evidence="2" type="ORF">N7460_011252</name>
</gene>
<feature type="compositionally biased region" description="Basic residues" evidence="1">
    <location>
        <begin position="498"/>
        <end position="507"/>
    </location>
</feature>
<feature type="region of interest" description="Disordered" evidence="1">
    <location>
        <begin position="268"/>
        <end position="321"/>
    </location>
</feature>
<reference evidence="2" key="2">
    <citation type="submission" date="2023-01" db="EMBL/GenBank/DDBJ databases">
        <authorList>
            <person name="Petersen C."/>
        </authorList>
    </citation>
    <scope>NUCLEOTIDE SEQUENCE</scope>
    <source>
        <strain evidence="2">IBT 15450</strain>
    </source>
</reference>
<evidence type="ECO:0000256" key="1">
    <source>
        <dbReference type="SAM" id="MobiDB-lite"/>
    </source>
</evidence>
<accession>A0AAD6I013</accession>
<proteinExistence type="predicted"/>
<feature type="compositionally biased region" description="Polar residues" evidence="1">
    <location>
        <begin position="373"/>
        <end position="385"/>
    </location>
</feature>
<feature type="region of interest" description="Disordered" evidence="1">
    <location>
        <begin position="340"/>
        <end position="427"/>
    </location>
</feature>
<dbReference type="AlphaFoldDB" id="A0AAD6I013"/>
<reference evidence="2" key="1">
    <citation type="journal article" date="2023" name="IMA Fungus">
        <title>Comparative genomic study of the Penicillium genus elucidates a diverse pangenome and 15 lateral gene transfer events.</title>
        <authorList>
            <person name="Petersen C."/>
            <person name="Sorensen T."/>
            <person name="Nielsen M.R."/>
            <person name="Sondergaard T.E."/>
            <person name="Sorensen J.L."/>
            <person name="Fitzpatrick D.A."/>
            <person name="Frisvad J.C."/>
            <person name="Nielsen K.L."/>
        </authorList>
    </citation>
    <scope>NUCLEOTIDE SEQUENCE</scope>
    <source>
        <strain evidence="2">IBT 15450</strain>
    </source>
</reference>
<sequence>MHISLDNISFYSPRSPTKPASRALPASCWRAYNASVAPQPLPRALPPRPYFQEATFSSTSGASTDVSLESRDTMAENLDSRAGSEFDIEIERAVTQSIQETHETDLDLHLDSGLRNECRTDVSESDHTYLITDHPDRCPLGESLGDLDTALIPAEPQLHHAEPPIASTVAPADLLRWRRDSISSLGIYDEADKSPGPPEVNLTCPRVLPSPPTDVPARPSIETIIQDESVVDDTTSGLENYGDQTGITRNGVTTQIVQVNEPSISEAVSDKEVRGRLTESQTRDFPRLRPQTRSINRSQATLANSPSLCPRRKAKSVQRERFPAVSVVIPVRRNDKVVASAKKNSLTRIRRCSRSSDSDNDSDNLEKDRVTRMSMNKYSPSSGGPNSKARGRPLKTSKRAKGSVLAPSNDIVGKYPNQSRTPSGGSLAVSLDKTQEIFGRGVLRIQTHGPGQAYFMTFLPEVSHHPSMPSPSEMPPEQSSQQSSRSEDFSQNTSPRQMGRRKRHKRNISTACEDGDGRATKLPRHSPSRDGRNEAQRKCRRRLRWSSKEVDFLKELRRDEQRPWSEVTSLFLDRYPGRSPAAIQVYWSTSGHREGKTKSAPTIV</sequence>
<name>A0AAD6I013_PENCN</name>
<organism evidence="2 3">
    <name type="scientific">Penicillium canescens</name>
    <dbReference type="NCBI Taxonomy" id="5083"/>
    <lineage>
        <taxon>Eukaryota</taxon>
        <taxon>Fungi</taxon>
        <taxon>Dikarya</taxon>
        <taxon>Ascomycota</taxon>
        <taxon>Pezizomycotina</taxon>
        <taxon>Eurotiomycetes</taxon>
        <taxon>Eurotiomycetidae</taxon>
        <taxon>Eurotiales</taxon>
        <taxon>Aspergillaceae</taxon>
        <taxon>Penicillium</taxon>
    </lineage>
</organism>
<protein>
    <recommendedName>
        <fullName evidence="4">Myb-like domain-containing protein</fullName>
    </recommendedName>
</protein>
<feature type="compositionally biased region" description="Basic and acidic residues" evidence="1">
    <location>
        <begin position="527"/>
        <end position="537"/>
    </location>
</feature>
<dbReference type="Proteomes" id="UP001219568">
    <property type="component" value="Unassembled WGS sequence"/>
</dbReference>
<feature type="compositionally biased region" description="Basic and acidic residues" evidence="1">
    <location>
        <begin position="268"/>
        <end position="287"/>
    </location>
</feature>
<evidence type="ECO:0000313" key="2">
    <source>
        <dbReference type="EMBL" id="KAJ6026435.1"/>
    </source>
</evidence>